<reference evidence="1" key="1">
    <citation type="submission" date="2021-06" db="EMBL/GenBank/DDBJ databases">
        <authorList>
            <person name="Kallberg Y."/>
            <person name="Tangrot J."/>
            <person name="Rosling A."/>
        </authorList>
    </citation>
    <scope>NUCLEOTIDE SEQUENCE</scope>
    <source>
        <strain evidence="1">MA461A</strain>
    </source>
</reference>
<name>A0ACA9SQU3_9GLOM</name>
<evidence type="ECO:0000313" key="1">
    <source>
        <dbReference type="EMBL" id="CAG8844886.1"/>
    </source>
</evidence>
<proteinExistence type="predicted"/>
<evidence type="ECO:0000313" key="2">
    <source>
        <dbReference type="Proteomes" id="UP000789920"/>
    </source>
</evidence>
<keyword evidence="2" id="KW-1185">Reference proteome</keyword>
<feature type="non-terminal residue" evidence="1">
    <location>
        <position position="1"/>
    </location>
</feature>
<dbReference type="EMBL" id="CAJVQC010144448">
    <property type="protein sequence ID" value="CAG8844886.1"/>
    <property type="molecule type" value="Genomic_DNA"/>
</dbReference>
<accession>A0ACA9SQU3</accession>
<gene>
    <name evidence="1" type="ORF">RPERSI_LOCUS33404</name>
</gene>
<feature type="non-terminal residue" evidence="1">
    <location>
        <position position="165"/>
    </location>
</feature>
<comment type="caution">
    <text evidence="1">The sequence shown here is derived from an EMBL/GenBank/DDBJ whole genome shotgun (WGS) entry which is preliminary data.</text>
</comment>
<organism evidence="1 2">
    <name type="scientific">Racocetra persica</name>
    <dbReference type="NCBI Taxonomy" id="160502"/>
    <lineage>
        <taxon>Eukaryota</taxon>
        <taxon>Fungi</taxon>
        <taxon>Fungi incertae sedis</taxon>
        <taxon>Mucoromycota</taxon>
        <taxon>Glomeromycotina</taxon>
        <taxon>Glomeromycetes</taxon>
        <taxon>Diversisporales</taxon>
        <taxon>Gigasporaceae</taxon>
        <taxon>Racocetra</taxon>
    </lineage>
</organism>
<dbReference type="Proteomes" id="UP000789920">
    <property type="component" value="Unassembled WGS sequence"/>
</dbReference>
<sequence length="165" mass="19069">KKRKRPATQVKKPKRPNDQTIQVKKRPNNTSIEASRVLLPSALLVDKKCHLQQKNIQPNSLGVVDNYPNIHVTRFDGNQKKRYLYKIFRLGYYPSNVKQTQRSGYLIPNEYLVSIKIRGVDLMAETRYDSNNQVIYTLTWDSSDRKKQSVSSNKSASNVATLFLQ</sequence>
<protein>
    <submittedName>
        <fullName evidence="1">10647_t:CDS:1</fullName>
    </submittedName>
</protein>